<protein>
    <recommendedName>
        <fullName evidence="5">Transmembrane protein</fullName>
    </recommendedName>
</protein>
<feature type="transmembrane region" description="Helical" evidence="2">
    <location>
        <begin position="137"/>
        <end position="154"/>
    </location>
</feature>
<feature type="transmembrane region" description="Helical" evidence="2">
    <location>
        <begin position="114"/>
        <end position="131"/>
    </location>
</feature>
<feature type="region of interest" description="Disordered" evidence="1">
    <location>
        <begin position="29"/>
        <end position="55"/>
    </location>
</feature>
<evidence type="ECO:0000256" key="1">
    <source>
        <dbReference type="SAM" id="MobiDB-lite"/>
    </source>
</evidence>
<evidence type="ECO:0000313" key="4">
    <source>
        <dbReference type="Proteomes" id="UP001141259"/>
    </source>
</evidence>
<reference evidence="3" key="1">
    <citation type="submission" date="2022-08" db="EMBL/GenBank/DDBJ databases">
        <authorList>
            <person name="Tistechok S."/>
            <person name="Samborskyy M."/>
            <person name="Roman I."/>
        </authorList>
    </citation>
    <scope>NUCLEOTIDE SEQUENCE</scope>
    <source>
        <strain evidence="3">DSM 103496</strain>
    </source>
</reference>
<dbReference type="NCBIfam" id="NF045516">
    <property type="entry name" value="GlpR"/>
    <property type="match status" value="1"/>
</dbReference>
<comment type="caution">
    <text evidence="3">The sequence shown here is derived from an EMBL/GenBank/DDBJ whole genome shotgun (WGS) entry which is preliminary data.</text>
</comment>
<gene>
    <name evidence="3" type="ORF">NZH93_24110</name>
</gene>
<evidence type="ECO:0000256" key="2">
    <source>
        <dbReference type="SAM" id="Phobius"/>
    </source>
</evidence>
<proteinExistence type="predicted"/>
<dbReference type="AlphaFoldDB" id="A0A9X2VP62"/>
<keyword evidence="2" id="KW-0812">Transmembrane</keyword>
<dbReference type="RefSeq" id="WP_259625442.1">
    <property type="nucleotide sequence ID" value="NZ_JANYMP010000011.1"/>
</dbReference>
<evidence type="ECO:0000313" key="3">
    <source>
        <dbReference type="EMBL" id="MCS7479952.1"/>
    </source>
</evidence>
<feature type="compositionally biased region" description="Basic and acidic residues" evidence="1">
    <location>
        <begin position="29"/>
        <end position="39"/>
    </location>
</feature>
<feature type="compositionally biased region" description="Low complexity" evidence="1">
    <location>
        <begin position="181"/>
        <end position="201"/>
    </location>
</feature>
<feature type="transmembrane region" description="Helical" evidence="2">
    <location>
        <begin position="6"/>
        <end position="23"/>
    </location>
</feature>
<keyword evidence="2" id="KW-1133">Transmembrane helix</keyword>
<evidence type="ECO:0008006" key="5">
    <source>
        <dbReference type="Google" id="ProtNLM"/>
    </source>
</evidence>
<name>A0A9X2VP62_9PSEU</name>
<dbReference type="EMBL" id="JANYMP010000011">
    <property type="protein sequence ID" value="MCS7479952.1"/>
    <property type="molecule type" value="Genomic_DNA"/>
</dbReference>
<keyword evidence="2" id="KW-0472">Membrane</keyword>
<dbReference type="Proteomes" id="UP001141259">
    <property type="component" value="Unassembled WGS sequence"/>
</dbReference>
<sequence>MPSSLIIVGLVVAWLVVLVPMVARKRTEVARTADSDARNTRAGSTRGSMEEEHAMPDADDDELIDEFEADFDDDYDEYLDDDVVHRPYRPGRGGFDAESARVVAQARYAFRRRVVAFMLIASVVTGLLAGILYPVVWWGHAAVDLALVGYLVYLRRQVRIEEDIRARRQARLAQARRRKTQAPAPRPQAEQPRATEQQAAPEPEEREEPGLAPQPRFQHRTRPGAIVVEADDEDPVFVELDGPQYLRYRRASGE</sequence>
<organism evidence="3 4">
    <name type="scientific">Umezawaea endophytica</name>
    <dbReference type="NCBI Taxonomy" id="1654476"/>
    <lineage>
        <taxon>Bacteria</taxon>
        <taxon>Bacillati</taxon>
        <taxon>Actinomycetota</taxon>
        <taxon>Actinomycetes</taxon>
        <taxon>Pseudonocardiales</taxon>
        <taxon>Pseudonocardiaceae</taxon>
        <taxon>Umezawaea</taxon>
    </lineage>
</organism>
<keyword evidence="4" id="KW-1185">Reference proteome</keyword>
<feature type="compositionally biased region" description="Basic residues" evidence="1">
    <location>
        <begin position="171"/>
        <end position="180"/>
    </location>
</feature>
<dbReference type="InterPro" id="IPR053779">
    <property type="entry name" value="GlpR"/>
</dbReference>
<accession>A0A9X2VP62</accession>
<feature type="region of interest" description="Disordered" evidence="1">
    <location>
        <begin position="171"/>
        <end position="233"/>
    </location>
</feature>